<organism evidence="2 3">
    <name type="scientific">Lasiosphaeria miniovina</name>
    <dbReference type="NCBI Taxonomy" id="1954250"/>
    <lineage>
        <taxon>Eukaryota</taxon>
        <taxon>Fungi</taxon>
        <taxon>Dikarya</taxon>
        <taxon>Ascomycota</taxon>
        <taxon>Pezizomycotina</taxon>
        <taxon>Sordariomycetes</taxon>
        <taxon>Sordariomycetidae</taxon>
        <taxon>Sordariales</taxon>
        <taxon>Lasiosphaeriaceae</taxon>
        <taxon>Lasiosphaeria</taxon>
    </lineage>
</organism>
<evidence type="ECO:0000313" key="2">
    <source>
        <dbReference type="EMBL" id="KAK0721758.1"/>
    </source>
</evidence>
<accession>A0AA40E408</accession>
<dbReference type="GeneID" id="85328342"/>
<keyword evidence="1" id="KW-0732">Signal</keyword>
<evidence type="ECO:0000313" key="3">
    <source>
        <dbReference type="Proteomes" id="UP001172101"/>
    </source>
</evidence>
<keyword evidence="3" id="KW-1185">Reference proteome</keyword>
<sequence>MQLQLTLALAFLAAGALAWKCTEGTPWTPEELHEYLTLNDTTNWAPMAKMPQCTPEASELLAANETSTLEARRGGNKFIAYGVYHCGSNVLFSADNFCCGGCYSVSRGIYSGLPLARED</sequence>
<name>A0AA40E408_9PEZI</name>
<gene>
    <name evidence="2" type="ORF">B0T26DRAFT_749244</name>
</gene>
<protein>
    <submittedName>
        <fullName evidence="2">Uncharacterized protein</fullName>
    </submittedName>
</protein>
<feature type="chain" id="PRO_5041288174" evidence="1">
    <location>
        <begin position="19"/>
        <end position="119"/>
    </location>
</feature>
<dbReference type="RefSeq" id="XP_060297682.1">
    <property type="nucleotide sequence ID" value="XM_060445072.1"/>
</dbReference>
<comment type="caution">
    <text evidence="2">The sequence shown here is derived from an EMBL/GenBank/DDBJ whole genome shotgun (WGS) entry which is preliminary data.</text>
</comment>
<dbReference type="AlphaFoldDB" id="A0AA40E408"/>
<reference evidence="2" key="1">
    <citation type="submission" date="2023-06" db="EMBL/GenBank/DDBJ databases">
        <title>Genome-scale phylogeny and comparative genomics of the fungal order Sordariales.</title>
        <authorList>
            <consortium name="Lawrence Berkeley National Laboratory"/>
            <person name="Hensen N."/>
            <person name="Bonometti L."/>
            <person name="Westerberg I."/>
            <person name="Brannstrom I.O."/>
            <person name="Guillou S."/>
            <person name="Cros-Aarteil S."/>
            <person name="Calhoun S."/>
            <person name="Haridas S."/>
            <person name="Kuo A."/>
            <person name="Mondo S."/>
            <person name="Pangilinan J."/>
            <person name="Riley R."/>
            <person name="LaButti K."/>
            <person name="Andreopoulos B."/>
            <person name="Lipzen A."/>
            <person name="Chen C."/>
            <person name="Yanf M."/>
            <person name="Daum C."/>
            <person name="Ng V."/>
            <person name="Clum A."/>
            <person name="Steindorff A."/>
            <person name="Ohm R."/>
            <person name="Martin F."/>
            <person name="Silar P."/>
            <person name="Natvig D."/>
            <person name="Lalanne C."/>
            <person name="Gautier V."/>
            <person name="Ament-velasquez S.L."/>
            <person name="Kruys A."/>
            <person name="Hutchinson M.I."/>
            <person name="Powell A.J."/>
            <person name="Barry K."/>
            <person name="Miller A.N."/>
            <person name="Grigoriev I.V."/>
            <person name="Debuchy R."/>
            <person name="Gladieux P."/>
            <person name="Thoren M.H."/>
            <person name="Johannesson H."/>
        </authorList>
    </citation>
    <scope>NUCLEOTIDE SEQUENCE</scope>
    <source>
        <strain evidence="2">SMH2392-1A</strain>
    </source>
</reference>
<dbReference type="Proteomes" id="UP001172101">
    <property type="component" value="Unassembled WGS sequence"/>
</dbReference>
<feature type="signal peptide" evidence="1">
    <location>
        <begin position="1"/>
        <end position="18"/>
    </location>
</feature>
<dbReference type="EMBL" id="JAUIRO010000003">
    <property type="protein sequence ID" value="KAK0721758.1"/>
    <property type="molecule type" value="Genomic_DNA"/>
</dbReference>
<proteinExistence type="predicted"/>
<evidence type="ECO:0000256" key="1">
    <source>
        <dbReference type="SAM" id="SignalP"/>
    </source>
</evidence>